<sequence length="106" mass="12061">MTRPPTEYHQLRGFQRDCLLAIARLETRDNSPYGLAIKRECQSIRDEEVTHTKLYPNLDELAAQQLITKQELDARTNTYTLTDAGRSLLTTHAQSLDTILTQEATA</sequence>
<reference evidence="2 3" key="1">
    <citation type="journal article" date="2019" name="Int. J. Syst. Evol. Microbiol.">
        <title>The Global Catalogue of Microorganisms (GCM) 10K type strain sequencing project: providing services to taxonomists for standard genome sequencing and annotation.</title>
        <authorList>
            <consortium name="The Broad Institute Genomics Platform"/>
            <consortium name="The Broad Institute Genome Sequencing Center for Infectious Disease"/>
            <person name="Wu L."/>
            <person name="Ma J."/>
        </authorList>
    </citation>
    <scope>NUCLEOTIDE SEQUENCE [LARGE SCALE GENOMIC DNA]</scope>
    <source>
        <strain evidence="2 3">CGMCC 1.12125</strain>
    </source>
</reference>
<proteinExistence type="predicted"/>
<dbReference type="Pfam" id="PF03551">
    <property type="entry name" value="PadR"/>
    <property type="match status" value="1"/>
</dbReference>
<keyword evidence="3" id="KW-1185">Reference proteome</keyword>
<feature type="domain" description="Transcription regulator PadR N-terminal" evidence="1">
    <location>
        <begin position="30"/>
        <end position="89"/>
    </location>
</feature>
<dbReference type="SUPFAM" id="SSF46785">
    <property type="entry name" value="Winged helix' DNA-binding domain"/>
    <property type="match status" value="1"/>
</dbReference>
<gene>
    <name evidence="2" type="ORF">ACFR9U_15925</name>
</gene>
<dbReference type="Proteomes" id="UP001597119">
    <property type="component" value="Unassembled WGS sequence"/>
</dbReference>
<dbReference type="InterPro" id="IPR005149">
    <property type="entry name" value="Tscrpt_reg_PadR_N"/>
</dbReference>
<dbReference type="Gene3D" id="1.10.10.10">
    <property type="entry name" value="Winged helix-like DNA-binding domain superfamily/Winged helix DNA-binding domain"/>
    <property type="match status" value="1"/>
</dbReference>
<accession>A0ABD6CF95</accession>
<evidence type="ECO:0000259" key="1">
    <source>
        <dbReference type="Pfam" id="PF03551"/>
    </source>
</evidence>
<dbReference type="AlphaFoldDB" id="A0ABD6CF95"/>
<comment type="caution">
    <text evidence="2">The sequence shown here is derived from an EMBL/GenBank/DDBJ whole genome shotgun (WGS) entry which is preliminary data.</text>
</comment>
<evidence type="ECO:0000313" key="3">
    <source>
        <dbReference type="Proteomes" id="UP001597119"/>
    </source>
</evidence>
<organism evidence="2 3">
    <name type="scientific">Halorientalis brevis</name>
    <dbReference type="NCBI Taxonomy" id="1126241"/>
    <lineage>
        <taxon>Archaea</taxon>
        <taxon>Methanobacteriati</taxon>
        <taxon>Methanobacteriota</taxon>
        <taxon>Stenosarchaea group</taxon>
        <taxon>Halobacteria</taxon>
        <taxon>Halobacteriales</taxon>
        <taxon>Haloarculaceae</taxon>
        <taxon>Halorientalis</taxon>
    </lineage>
</organism>
<evidence type="ECO:0000313" key="2">
    <source>
        <dbReference type="EMBL" id="MFD1588468.1"/>
    </source>
</evidence>
<dbReference type="InterPro" id="IPR036390">
    <property type="entry name" value="WH_DNA-bd_sf"/>
</dbReference>
<protein>
    <submittedName>
        <fullName evidence="2">Helix-turn-helix transcriptional regulator</fullName>
    </submittedName>
</protein>
<dbReference type="RefSeq" id="WP_247381905.1">
    <property type="nucleotide sequence ID" value="NZ_JALLGV010000013.1"/>
</dbReference>
<name>A0ABD6CF95_9EURY</name>
<dbReference type="EMBL" id="JBHUDJ010000013">
    <property type="protein sequence ID" value="MFD1588468.1"/>
    <property type="molecule type" value="Genomic_DNA"/>
</dbReference>
<dbReference type="InterPro" id="IPR036388">
    <property type="entry name" value="WH-like_DNA-bd_sf"/>
</dbReference>